<dbReference type="SUPFAM" id="SSF54862">
    <property type="entry name" value="4Fe-4S ferredoxins"/>
    <property type="match status" value="1"/>
</dbReference>
<evidence type="ECO:0000256" key="3">
    <source>
        <dbReference type="ARBA" id="ARBA00022723"/>
    </source>
</evidence>
<evidence type="ECO:0000256" key="5">
    <source>
        <dbReference type="ARBA" id="ARBA00023004"/>
    </source>
</evidence>
<evidence type="ECO:0000256" key="2">
    <source>
        <dbReference type="ARBA" id="ARBA00022448"/>
    </source>
</evidence>
<reference evidence="11" key="1">
    <citation type="journal article" date="2019" name="Int. J. Syst. Evol. Microbiol.">
        <title>The Global Catalogue of Microorganisms (GCM) 10K type strain sequencing project: providing services to taxonomists for standard genome sequencing and annotation.</title>
        <authorList>
            <consortium name="The Broad Institute Genomics Platform"/>
            <consortium name="The Broad Institute Genome Sequencing Center for Infectious Disease"/>
            <person name="Wu L."/>
            <person name="Ma J."/>
        </authorList>
    </citation>
    <scope>NUCLEOTIDE SEQUENCE [LARGE SCALE GENOMIC DNA]</scope>
    <source>
        <strain evidence="11">CGMCC 4.7132</strain>
    </source>
</reference>
<keyword evidence="7" id="KW-0003">3Fe-4S</keyword>
<evidence type="ECO:0000256" key="6">
    <source>
        <dbReference type="ARBA" id="ARBA00023014"/>
    </source>
</evidence>
<name>A0ABV9CWA2_9ACTN</name>
<dbReference type="InterPro" id="IPR001080">
    <property type="entry name" value="3Fe4S_ferredoxin"/>
</dbReference>
<keyword evidence="11" id="KW-1185">Reference proteome</keyword>
<evidence type="ECO:0000256" key="7">
    <source>
        <dbReference type="ARBA" id="ARBA00023291"/>
    </source>
</evidence>
<keyword evidence="6 8" id="KW-0411">Iron-sulfur</keyword>
<dbReference type="PANTHER" id="PTHR36923:SF3">
    <property type="entry name" value="FERREDOXIN"/>
    <property type="match status" value="1"/>
</dbReference>
<dbReference type="PRINTS" id="PR00352">
    <property type="entry name" value="3FE4SFRDOXIN"/>
</dbReference>
<comment type="cofactor">
    <cofactor evidence="1">
        <name>[3Fe-4S] cluster</name>
        <dbReference type="ChEBI" id="CHEBI:21137"/>
    </cofactor>
</comment>
<gene>
    <name evidence="10" type="ORF">ACFO60_38565</name>
</gene>
<organism evidence="10 11">
    <name type="scientific">Sphaerisporangium dianthi</name>
    <dbReference type="NCBI Taxonomy" id="1436120"/>
    <lineage>
        <taxon>Bacteria</taxon>
        <taxon>Bacillati</taxon>
        <taxon>Actinomycetota</taxon>
        <taxon>Actinomycetes</taxon>
        <taxon>Streptosporangiales</taxon>
        <taxon>Streptosporangiaceae</taxon>
        <taxon>Sphaerisporangium</taxon>
    </lineage>
</organism>
<keyword evidence="5 8" id="KW-0408">Iron</keyword>
<comment type="function">
    <text evidence="8">Ferredoxins are iron-sulfur proteins that transfer electrons in a wide variety of metabolic reactions.</text>
</comment>
<proteinExistence type="predicted"/>
<evidence type="ECO:0000256" key="8">
    <source>
        <dbReference type="RuleBase" id="RU368020"/>
    </source>
</evidence>
<keyword evidence="4 8" id="KW-0249">Electron transport</keyword>
<evidence type="ECO:0000313" key="11">
    <source>
        <dbReference type="Proteomes" id="UP001596004"/>
    </source>
</evidence>
<evidence type="ECO:0000256" key="1">
    <source>
        <dbReference type="ARBA" id="ARBA00001927"/>
    </source>
</evidence>
<dbReference type="Pfam" id="PF13370">
    <property type="entry name" value="Fer4_13"/>
    <property type="match status" value="1"/>
</dbReference>
<keyword evidence="2 8" id="KW-0813">Transport</keyword>
<dbReference type="Gene3D" id="3.30.70.20">
    <property type="match status" value="1"/>
</dbReference>
<dbReference type="PROSITE" id="PS51379">
    <property type="entry name" value="4FE4S_FER_2"/>
    <property type="match status" value="1"/>
</dbReference>
<dbReference type="EMBL" id="JBHSFP010000054">
    <property type="protein sequence ID" value="MFC4536708.1"/>
    <property type="molecule type" value="Genomic_DNA"/>
</dbReference>
<protein>
    <recommendedName>
        <fullName evidence="8">Ferredoxin</fullName>
    </recommendedName>
</protein>
<evidence type="ECO:0000259" key="9">
    <source>
        <dbReference type="PROSITE" id="PS51379"/>
    </source>
</evidence>
<sequence>MSRSAVRLYADRDRCTGSGNCAQIAPFVFDQGDDGRVVLIQAEPGPEHEAEAREAIDICPVRALRSTTDQKENI</sequence>
<accession>A0ABV9CWA2</accession>
<dbReference type="Proteomes" id="UP001596004">
    <property type="component" value="Unassembled WGS sequence"/>
</dbReference>
<evidence type="ECO:0000313" key="10">
    <source>
        <dbReference type="EMBL" id="MFC4536708.1"/>
    </source>
</evidence>
<feature type="domain" description="4Fe-4S ferredoxin-type" evidence="9">
    <location>
        <begin position="6"/>
        <end position="34"/>
    </location>
</feature>
<dbReference type="PANTHER" id="PTHR36923">
    <property type="entry name" value="FERREDOXIN"/>
    <property type="match status" value="1"/>
</dbReference>
<evidence type="ECO:0000256" key="4">
    <source>
        <dbReference type="ARBA" id="ARBA00022982"/>
    </source>
</evidence>
<comment type="caution">
    <text evidence="10">The sequence shown here is derived from an EMBL/GenBank/DDBJ whole genome shotgun (WGS) entry which is preliminary data.</text>
</comment>
<dbReference type="InterPro" id="IPR051269">
    <property type="entry name" value="Fe-S_cluster_ET"/>
</dbReference>
<dbReference type="InterPro" id="IPR017896">
    <property type="entry name" value="4Fe4S_Fe-S-bd"/>
</dbReference>
<dbReference type="RefSeq" id="WP_380851672.1">
    <property type="nucleotide sequence ID" value="NZ_JBHSFP010000054.1"/>
</dbReference>
<keyword evidence="3 8" id="KW-0479">Metal-binding</keyword>